<keyword evidence="3" id="KW-1185">Reference proteome</keyword>
<dbReference type="InterPro" id="IPR056009">
    <property type="entry name" value="DUF7587"/>
</dbReference>
<protein>
    <recommendedName>
        <fullName evidence="1">DUF7587 domain-containing protein</fullName>
    </recommendedName>
</protein>
<reference evidence="2 3" key="1">
    <citation type="submission" date="2019-10" db="EMBL/GenBank/DDBJ databases">
        <authorList>
            <person name="Palmer J.M."/>
        </authorList>
    </citation>
    <scope>NUCLEOTIDE SEQUENCE [LARGE SCALE GENOMIC DNA]</scope>
    <source>
        <strain evidence="2 3">TWF718</strain>
    </source>
</reference>
<dbReference type="EMBL" id="JAVHNR010000002">
    <property type="protein sequence ID" value="KAK6350433.1"/>
    <property type="molecule type" value="Genomic_DNA"/>
</dbReference>
<evidence type="ECO:0000313" key="3">
    <source>
        <dbReference type="Proteomes" id="UP001313282"/>
    </source>
</evidence>
<evidence type="ECO:0000313" key="2">
    <source>
        <dbReference type="EMBL" id="KAK6350433.1"/>
    </source>
</evidence>
<dbReference type="AlphaFoldDB" id="A0AAN8MRB2"/>
<accession>A0AAN8MRB2</accession>
<dbReference type="Proteomes" id="UP001313282">
    <property type="component" value="Unassembled WGS sequence"/>
</dbReference>
<name>A0AAN8MRB2_9PEZI</name>
<evidence type="ECO:0000259" key="1">
    <source>
        <dbReference type="Pfam" id="PF24494"/>
    </source>
</evidence>
<gene>
    <name evidence="2" type="ORF">TWF718_003625</name>
</gene>
<dbReference type="PANTHER" id="PTHR40781:SF1">
    <property type="match status" value="1"/>
</dbReference>
<organism evidence="2 3">
    <name type="scientific">Orbilia javanica</name>
    <dbReference type="NCBI Taxonomy" id="47235"/>
    <lineage>
        <taxon>Eukaryota</taxon>
        <taxon>Fungi</taxon>
        <taxon>Dikarya</taxon>
        <taxon>Ascomycota</taxon>
        <taxon>Pezizomycotina</taxon>
        <taxon>Orbiliomycetes</taxon>
        <taxon>Orbiliales</taxon>
        <taxon>Orbiliaceae</taxon>
        <taxon>Orbilia</taxon>
    </lineage>
</organism>
<dbReference type="PANTHER" id="PTHR40781">
    <property type="match status" value="1"/>
</dbReference>
<dbReference type="Pfam" id="PF24494">
    <property type="entry name" value="DUF7587"/>
    <property type="match status" value="1"/>
</dbReference>
<feature type="domain" description="DUF7587" evidence="1">
    <location>
        <begin position="15"/>
        <end position="153"/>
    </location>
</feature>
<proteinExistence type="predicted"/>
<sequence>MSPEIIIPPLPPSSLPKYLYRIHYPRSWTTYSPDILGFRAKDLTTMGPATISQFTNHLQWKINIPSRFISTLSSKSYAISWARSLEQYKNSETRDTVRLMTIQTEGLGGPMFVYNMKQAFEGAGILPPEDLMEYLRDEEYLILYGIPASRVIRIEGIDTAVDVTAPVTTKIERTDTIDRTKTTQECIDSGAELNMVDPRKGFDEFIRGMETLCLEMKTIVESFKLLSSHTQAIVCAV</sequence>
<comment type="caution">
    <text evidence="2">The sequence shown here is derived from an EMBL/GenBank/DDBJ whole genome shotgun (WGS) entry which is preliminary data.</text>
</comment>